<dbReference type="Proteomes" id="UP000298327">
    <property type="component" value="Unassembled WGS sequence"/>
</dbReference>
<evidence type="ECO:0000313" key="2">
    <source>
        <dbReference type="EMBL" id="TFY66886.1"/>
    </source>
</evidence>
<sequence>MLDLPIRTARHACAREPNSRWPNQVPDLTSESPDRRRWACHLNMPEAEPTLCPAPRAAGVRLPSPRSHKNPTSSAAMMATHASRLGSTPQLESSGAGRPAAVPQRRAVSKAQRRQ</sequence>
<comment type="caution">
    <text evidence="2">The sequence shown here is derived from an EMBL/GenBank/DDBJ whole genome shotgun (WGS) entry which is preliminary data.</text>
</comment>
<feature type="region of interest" description="Disordered" evidence="1">
    <location>
        <begin position="15"/>
        <end position="35"/>
    </location>
</feature>
<reference evidence="2 3" key="1">
    <citation type="submission" date="2019-02" db="EMBL/GenBank/DDBJ databases">
        <title>Genome sequencing of the rare red list fungi Dentipellis fragilis.</title>
        <authorList>
            <person name="Buettner E."/>
            <person name="Kellner H."/>
        </authorList>
    </citation>
    <scope>NUCLEOTIDE SEQUENCE [LARGE SCALE GENOMIC DNA]</scope>
    <source>
        <strain evidence="2 3">DSM 105465</strain>
    </source>
</reference>
<proteinExistence type="predicted"/>
<feature type="region of interest" description="Disordered" evidence="1">
    <location>
        <begin position="47"/>
        <end position="115"/>
    </location>
</feature>
<dbReference type="AlphaFoldDB" id="A0A4Y9YWB8"/>
<accession>A0A4Y9YWB8</accession>
<evidence type="ECO:0000256" key="1">
    <source>
        <dbReference type="SAM" id="MobiDB-lite"/>
    </source>
</evidence>
<gene>
    <name evidence="2" type="ORF">EVG20_g4208</name>
</gene>
<dbReference type="EMBL" id="SEOQ01000210">
    <property type="protein sequence ID" value="TFY66886.1"/>
    <property type="molecule type" value="Genomic_DNA"/>
</dbReference>
<feature type="compositionally biased region" description="Polar residues" evidence="1">
    <location>
        <begin position="20"/>
        <end position="31"/>
    </location>
</feature>
<evidence type="ECO:0000313" key="3">
    <source>
        <dbReference type="Proteomes" id="UP000298327"/>
    </source>
</evidence>
<name>A0A4Y9YWB8_9AGAM</name>
<protein>
    <submittedName>
        <fullName evidence="2">Uncharacterized protein</fullName>
    </submittedName>
</protein>
<keyword evidence="3" id="KW-1185">Reference proteome</keyword>
<organism evidence="2 3">
    <name type="scientific">Dentipellis fragilis</name>
    <dbReference type="NCBI Taxonomy" id="205917"/>
    <lineage>
        <taxon>Eukaryota</taxon>
        <taxon>Fungi</taxon>
        <taxon>Dikarya</taxon>
        <taxon>Basidiomycota</taxon>
        <taxon>Agaricomycotina</taxon>
        <taxon>Agaricomycetes</taxon>
        <taxon>Russulales</taxon>
        <taxon>Hericiaceae</taxon>
        <taxon>Dentipellis</taxon>
    </lineage>
</organism>
<feature type="compositionally biased region" description="Low complexity" evidence="1">
    <location>
        <begin position="72"/>
        <end position="83"/>
    </location>
</feature>